<name>A0A0F9KT19_9ZZZZ</name>
<reference evidence="1" key="1">
    <citation type="journal article" date="2015" name="Nature">
        <title>Complex archaea that bridge the gap between prokaryotes and eukaryotes.</title>
        <authorList>
            <person name="Spang A."/>
            <person name="Saw J.H."/>
            <person name="Jorgensen S.L."/>
            <person name="Zaremba-Niedzwiedzka K."/>
            <person name="Martijn J."/>
            <person name="Lind A.E."/>
            <person name="van Eijk R."/>
            <person name="Schleper C."/>
            <person name="Guy L."/>
            <person name="Ettema T.J."/>
        </authorList>
    </citation>
    <scope>NUCLEOTIDE SEQUENCE</scope>
</reference>
<organism evidence="1">
    <name type="scientific">marine sediment metagenome</name>
    <dbReference type="NCBI Taxonomy" id="412755"/>
    <lineage>
        <taxon>unclassified sequences</taxon>
        <taxon>metagenomes</taxon>
        <taxon>ecological metagenomes</taxon>
    </lineage>
</organism>
<gene>
    <name evidence="1" type="ORF">LCGC14_1295020</name>
</gene>
<comment type="caution">
    <text evidence="1">The sequence shown here is derived from an EMBL/GenBank/DDBJ whole genome shotgun (WGS) entry which is preliminary data.</text>
</comment>
<sequence length="120" mass="13034">MSETKHTPLPWRAVQIPPFKLWAVKAGNNITSPIVAKVGTKRSSMQVLLQALGETGEANAQLIVTSVNARPRVEELLEAARFVIGEFVEMSDGRIEDTPKGVQQLSRAAREVEAALKGEA</sequence>
<proteinExistence type="predicted"/>
<protein>
    <submittedName>
        <fullName evidence="1">Uncharacterized protein</fullName>
    </submittedName>
</protein>
<dbReference type="AlphaFoldDB" id="A0A0F9KT19"/>
<evidence type="ECO:0000313" key="1">
    <source>
        <dbReference type="EMBL" id="KKM84843.1"/>
    </source>
</evidence>
<accession>A0A0F9KT19</accession>
<dbReference type="EMBL" id="LAZR01007504">
    <property type="protein sequence ID" value="KKM84843.1"/>
    <property type="molecule type" value="Genomic_DNA"/>
</dbReference>